<feature type="domain" description="CusB-like barrel-sandwich hybrid" evidence="4">
    <location>
        <begin position="164"/>
        <end position="283"/>
    </location>
</feature>
<dbReference type="eggNOG" id="COG5569">
    <property type="taxonomic scope" value="Bacteria"/>
</dbReference>
<dbReference type="AlphaFoldDB" id="A1VVV7"/>
<keyword evidence="8" id="KW-1185">Reference proteome</keyword>
<dbReference type="FunFam" id="2.40.30.170:FF:000010">
    <property type="entry name" value="Efflux RND transporter periplasmic adaptor subunit"/>
    <property type="match status" value="1"/>
</dbReference>
<evidence type="ECO:0000256" key="2">
    <source>
        <dbReference type="ARBA" id="ARBA00022448"/>
    </source>
</evidence>
<accession>A1VVV7</accession>
<dbReference type="Proteomes" id="UP000000644">
    <property type="component" value="Plasmid pPNAP02"/>
</dbReference>
<evidence type="ECO:0000259" key="5">
    <source>
        <dbReference type="Pfam" id="PF25954"/>
    </source>
</evidence>
<dbReference type="InterPro" id="IPR058792">
    <property type="entry name" value="Beta-barrel_RND_2"/>
</dbReference>
<dbReference type="InterPro" id="IPR006143">
    <property type="entry name" value="RND_pump_MFP"/>
</dbReference>
<dbReference type="KEGG" id="pna:Pnap_4512"/>
<dbReference type="HOGENOM" id="CLU_018816_13_1_4"/>
<dbReference type="OrthoDB" id="9806939at2"/>
<dbReference type="eggNOG" id="COG0845">
    <property type="taxonomic scope" value="Bacteria"/>
</dbReference>
<dbReference type="Gene3D" id="2.40.50.320">
    <property type="entry name" value="Copper binding periplasmic protein CusF"/>
    <property type="match status" value="1"/>
</dbReference>
<evidence type="ECO:0000259" key="4">
    <source>
        <dbReference type="Pfam" id="PF25919"/>
    </source>
</evidence>
<organism evidence="7 8">
    <name type="scientific">Polaromonas naphthalenivorans (strain CJ2)</name>
    <dbReference type="NCBI Taxonomy" id="365044"/>
    <lineage>
        <taxon>Bacteria</taxon>
        <taxon>Pseudomonadati</taxon>
        <taxon>Pseudomonadota</taxon>
        <taxon>Betaproteobacteria</taxon>
        <taxon>Burkholderiales</taxon>
        <taxon>Comamonadaceae</taxon>
        <taxon>Polaromonas</taxon>
    </lineage>
</organism>
<dbReference type="Gene3D" id="2.40.420.20">
    <property type="match status" value="1"/>
</dbReference>
<name>A1VVV7_POLNA</name>
<dbReference type="InterPro" id="IPR058790">
    <property type="entry name" value="BSH_CusB"/>
</dbReference>
<dbReference type="PANTHER" id="PTHR30097">
    <property type="entry name" value="CATION EFFLUX SYSTEM PROTEIN CUSB"/>
    <property type="match status" value="1"/>
</dbReference>
<feature type="domain" description="CzcB-like C-terminal circularly permuted SH3-like" evidence="6">
    <location>
        <begin position="371"/>
        <end position="430"/>
    </location>
</feature>
<dbReference type="InterPro" id="IPR021647">
    <property type="entry name" value="CusF_Ec"/>
</dbReference>
<dbReference type="RefSeq" id="WP_011798180.1">
    <property type="nucleotide sequence ID" value="NC_008758.1"/>
</dbReference>
<dbReference type="InterPro" id="IPR058791">
    <property type="entry name" value="3HB_CusB"/>
</dbReference>
<dbReference type="Pfam" id="PF25869">
    <property type="entry name" value="3HB_CusB"/>
    <property type="match status" value="1"/>
</dbReference>
<dbReference type="EMBL" id="CP000531">
    <property type="protein sequence ID" value="ABM39785.1"/>
    <property type="molecule type" value="Genomic_DNA"/>
</dbReference>
<dbReference type="GO" id="GO:0015679">
    <property type="term" value="P:plasma membrane copper ion transport"/>
    <property type="evidence" value="ECO:0007669"/>
    <property type="project" value="TreeGrafter"/>
</dbReference>
<dbReference type="GO" id="GO:0060003">
    <property type="term" value="P:copper ion export"/>
    <property type="evidence" value="ECO:0007669"/>
    <property type="project" value="TreeGrafter"/>
</dbReference>
<keyword evidence="7" id="KW-0614">Plasmid</keyword>
<evidence type="ECO:0000259" key="6">
    <source>
        <dbReference type="Pfam" id="PF25975"/>
    </source>
</evidence>
<dbReference type="Gene3D" id="2.40.30.170">
    <property type="match status" value="1"/>
</dbReference>
<dbReference type="GO" id="GO:0016020">
    <property type="term" value="C:membrane"/>
    <property type="evidence" value="ECO:0007669"/>
    <property type="project" value="InterPro"/>
</dbReference>
<evidence type="ECO:0000313" key="8">
    <source>
        <dbReference type="Proteomes" id="UP000000644"/>
    </source>
</evidence>
<comment type="similarity">
    <text evidence="1">Belongs to the membrane fusion protein (MFP) (TC 8.A.1) family.</text>
</comment>
<dbReference type="Pfam" id="PF25919">
    <property type="entry name" value="BSH_CusB"/>
    <property type="match status" value="1"/>
</dbReference>
<reference evidence="8" key="1">
    <citation type="journal article" date="2009" name="Environ. Microbiol.">
        <title>The genome of Polaromonas naphthalenivorans strain CJ2, isolated from coal tar-contaminated sediment, reveals physiological and metabolic versatility and evolution through extensive horizontal gene transfer.</title>
        <authorList>
            <person name="Yagi J.M."/>
            <person name="Sims D."/>
            <person name="Brettin T."/>
            <person name="Bruce D."/>
            <person name="Madsen E.L."/>
        </authorList>
    </citation>
    <scope>NUCLEOTIDE SEQUENCE [LARGE SCALE GENOMIC DNA]</scope>
    <source>
        <strain evidence="8">CJ2</strain>
        <plasmid evidence="8">Plasmid pPNAP02</plasmid>
    </source>
</reference>
<evidence type="ECO:0000256" key="1">
    <source>
        <dbReference type="ARBA" id="ARBA00009477"/>
    </source>
</evidence>
<protein>
    <submittedName>
        <fullName evidence="7">Efflux transporter, RND family, MFP subunit</fullName>
    </submittedName>
</protein>
<dbReference type="GO" id="GO:0046914">
    <property type="term" value="F:transition metal ion binding"/>
    <property type="evidence" value="ECO:0007669"/>
    <property type="project" value="TreeGrafter"/>
</dbReference>
<dbReference type="NCBIfam" id="TIGR01730">
    <property type="entry name" value="RND_mfp"/>
    <property type="match status" value="1"/>
</dbReference>
<dbReference type="Pfam" id="PF25975">
    <property type="entry name" value="CzcB_C"/>
    <property type="match status" value="1"/>
</dbReference>
<evidence type="ECO:0000313" key="7">
    <source>
        <dbReference type="EMBL" id="ABM39785.1"/>
    </source>
</evidence>
<evidence type="ECO:0000259" key="3">
    <source>
        <dbReference type="Pfam" id="PF25869"/>
    </source>
</evidence>
<dbReference type="InterPro" id="IPR051909">
    <property type="entry name" value="MFP_Cation_Efflux"/>
</dbReference>
<proteinExistence type="inferred from homology"/>
<dbReference type="GO" id="GO:0022857">
    <property type="term" value="F:transmembrane transporter activity"/>
    <property type="evidence" value="ECO:0007669"/>
    <property type="project" value="InterPro"/>
</dbReference>
<dbReference type="Pfam" id="PF11604">
    <property type="entry name" value="CusF_Ec"/>
    <property type="match status" value="1"/>
</dbReference>
<feature type="domain" description="CusB-like three alpha-helical bundle" evidence="3">
    <location>
        <begin position="199"/>
        <end position="250"/>
    </location>
</feature>
<gene>
    <name evidence="7" type="ordered locus">Pnap_4512</name>
</gene>
<dbReference type="SUPFAM" id="SSF111369">
    <property type="entry name" value="HlyD-like secretion proteins"/>
    <property type="match status" value="1"/>
</dbReference>
<sequence>MNKKYLLFALLAAGVLGATGYVLYALGAKQAGTMPAAPMNMPADAGASPTAGPQSMAEGEEATRRHISAGLKAGDTDPVTGSKILYYRDPMVPASKFDKPAKSPFMDMMLVPVYAAGQADQGKLIVSPRIQQNLGVRTAVVTDGTLSPQVSAVGSIAFNERDQATVQARATGYVERLHVRATLDRVRKGQPLLDLYVPEWVAAQEEFLAVKRMQGSDLASLVDGARQRMRLAGMSDEQIRQVEASGKSQARFTITAPLGGVVVELMAREGMTVMAGTTLFRINGLSTVWANAEVPESQAALVRPGAKVQASSPAAPGMTFDGKVQAILPEVNSATRTLKARLELDNPGARLVPGMFVSMHFMGMQAQKSLLVPTEAVIQTGKRTVVILAEENGWFSPVDVQPGIESGGQTEIKRGLQAGQRVVVSSQFLIDSEASLKGVEARLNENPKPADATATTATAAPRHEGQAKVMAIGKEAITLSHGPIATLKWGAMTMDFKRPAPPDLPKNLAVGSQVGFEFFMDAEGLPQLTRVTPMALAAPAPGAAPMAAGEQK</sequence>
<feature type="domain" description="CusB-like beta-barrel" evidence="5">
    <location>
        <begin position="287"/>
        <end position="363"/>
    </location>
</feature>
<dbReference type="InterPro" id="IPR058649">
    <property type="entry name" value="CzcB_C"/>
</dbReference>
<dbReference type="PANTHER" id="PTHR30097:SF15">
    <property type="entry name" value="CATION EFFLUX SYSTEM PROTEIN CUSB"/>
    <property type="match status" value="1"/>
</dbReference>
<geneLocation type="plasmid" evidence="7 8">
    <name>pPNAP02</name>
</geneLocation>
<dbReference type="Gene3D" id="6.10.140.730">
    <property type="match status" value="1"/>
</dbReference>
<dbReference type="Pfam" id="PF25954">
    <property type="entry name" value="Beta-barrel_RND_2"/>
    <property type="match status" value="1"/>
</dbReference>
<dbReference type="Gene3D" id="2.40.50.100">
    <property type="match status" value="1"/>
</dbReference>
<keyword evidence="2" id="KW-0813">Transport</keyword>
<dbReference type="InterPro" id="IPR042230">
    <property type="entry name" value="CusF_sf"/>
</dbReference>
<dbReference type="GO" id="GO:0030288">
    <property type="term" value="C:outer membrane-bounded periplasmic space"/>
    <property type="evidence" value="ECO:0007669"/>
    <property type="project" value="TreeGrafter"/>
</dbReference>